<dbReference type="AlphaFoldDB" id="D4IPR1"/>
<dbReference type="BioCyc" id="ASHA717959:AL1_RS13090-MONOMER"/>
<feature type="transmembrane region" description="Helical" evidence="8">
    <location>
        <begin position="102"/>
        <end position="124"/>
    </location>
</feature>
<evidence type="ECO:0000256" key="8">
    <source>
        <dbReference type="SAM" id="Phobius"/>
    </source>
</evidence>
<dbReference type="Gene3D" id="3.30.420.270">
    <property type="match status" value="1"/>
</dbReference>
<keyword evidence="7" id="KW-0813">Transport</keyword>
<evidence type="ECO:0000256" key="4">
    <source>
        <dbReference type="ARBA" id="ARBA00022692"/>
    </source>
</evidence>
<feature type="transmembrane region" description="Helical" evidence="8">
    <location>
        <begin position="274"/>
        <end position="296"/>
    </location>
</feature>
<feature type="transmembrane region" description="Helical" evidence="8">
    <location>
        <begin position="38"/>
        <end position="57"/>
    </location>
</feature>
<dbReference type="Proteomes" id="UP000008794">
    <property type="component" value="Chromosome"/>
</dbReference>
<dbReference type="GO" id="GO:0022857">
    <property type="term" value="F:transmembrane transporter activity"/>
    <property type="evidence" value="ECO:0007669"/>
    <property type="project" value="InterPro"/>
</dbReference>
<accession>D4IPR1</accession>
<dbReference type="InterPro" id="IPR003400">
    <property type="entry name" value="ExbD"/>
</dbReference>
<feature type="transmembrane region" description="Helical" evidence="8">
    <location>
        <begin position="6"/>
        <end position="26"/>
    </location>
</feature>
<organism evidence="10 11">
    <name type="scientific">Alistipes shahii WAL 8301</name>
    <dbReference type="NCBI Taxonomy" id="717959"/>
    <lineage>
        <taxon>Bacteria</taxon>
        <taxon>Pseudomonadati</taxon>
        <taxon>Bacteroidota</taxon>
        <taxon>Bacteroidia</taxon>
        <taxon>Bacteroidales</taxon>
        <taxon>Rikenellaceae</taxon>
        <taxon>Alistipes</taxon>
    </lineage>
</organism>
<evidence type="ECO:0000256" key="5">
    <source>
        <dbReference type="ARBA" id="ARBA00022989"/>
    </source>
</evidence>
<keyword evidence="5 8" id="KW-1133">Transmembrane helix</keyword>
<dbReference type="KEGG" id="ash:AL1_27820"/>
<dbReference type="InterPro" id="IPR052173">
    <property type="entry name" value="Beta-lactam_resp_regulator"/>
</dbReference>
<dbReference type="OrthoDB" id="9814002at2"/>
<reference evidence="10 11" key="1">
    <citation type="submission" date="2010-03" db="EMBL/GenBank/DDBJ databases">
        <title>The genome sequence of Alistipes shahii WAL 8301.</title>
        <authorList>
            <consortium name="metaHIT consortium -- http://www.metahit.eu/"/>
            <person name="Pajon A."/>
            <person name="Turner K."/>
            <person name="Parkhill J."/>
        </authorList>
    </citation>
    <scope>NUCLEOTIDE SEQUENCE [LARGE SCALE GENOMIC DNA]</scope>
    <source>
        <strain evidence="10 11">WAL 8301</strain>
    </source>
</reference>
<dbReference type="PANTHER" id="PTHR34978">
    <property type="entry name" value="POSSIBLE SENSOR-TRANSDUCER PROTEIN BLAR"/>
    <property type="match status" value="1"/>
</dbReference>
<evidence type="ECO:0000256" key="2">
    <source>
        <dbReference type="ARBA" id="ARBA00005811"/>
    </source>
</evidence>
<proteinExistence type="inferred from homology"/>
<dbReference type="STRING" id="717959.AL1_27820"/>
<dbReference type="GeneID" id="92758763"/>
<dbReference type="RefSeq" id="WP_015547728.1">
    <property type="nucleotide sequence ID" value="NC_021030.1"/>
</dbReference>
<keyword evidence="6 8" id="KW-0472">Membrane</keyword>
<dbReference type="Pfam" id="PF05569">
    <property type="entry name" value="Peptidase_M56"/>
    <property type="match status" value="1"/>
</dbReference>
<protein>
    <submittedName>
        <fullName evidence="10">Antirepressor regulating drug resistance, predicted signal transduction N-terminal membrane component</fullName>
    </submittedName>
</protein>
<comment type="subcellular location">
    <subcellularLocation>
        <location evidence="1">Cell membrane</location>
        <topology evidence="1">Single-pass membrane protein</topology>
    </subcellularLocation>
    <subcellularLocation>
        <location evidence="7">Cell membrane</location>
        <topology evidence="7">Single-pass type II membrane protein</topology>
    </subcellularLocation>
</comment>
<evidence type="ECO:0000256" key="6">
    <source>
        <dbReference type="ARBA" id="ARBA00023136"/>
    </source>
</evidence>
<dbReference type="PANTHER" id="PTHR34978:SF3">
    <property type="entry name" value="SLR0241 PROTEIN"/>
    <property type="match status" value="1"/>
</dbReference>
<dbReference type="HOGENOM" id="CLU_651579_0_0_10"/>
<dbReference type="EMBL" id="FP929032">
    <property type="protein sequence ID" value="CBK64923.1"/>
    <property type="molecule type" value="Genomic_DNA"/>
</dbReference>
<evidence type="ECO:0000259" key="9">
    <source>
        <dbReference type="Pfam" id="PF05569"/>
    </source>
</evidence>
<gene>
    <name evidence="10" type="ORF">AL1_27820</name>
</gene>
<keyword evidence="11" id="KW-1185">Reference proteome</keyword>
<name>D4IPR1_9BACT</name>
<dbReference type="GO" id="GO:0015031">
    <property type="term" value="P:protein transport"/>
    <property type="evidence" value="ECO:0007669"/>
    <property type="project" value="UniProtKB-KW"/>
</dbReference>
<evidence type="ECO:0000313" key="11">
    <source>
        <dbReference type="Proteomes" id="UP000008794"/>
    </source>
</evidence>
<evidence type="ECO:0000256" key="1">
    <source>
        <dbReference type="ARBA" id="ARBA00004162"/>
    </source>
</evidence>
<dbReference type="Pfam" id="PF02472">
    <property type="entry name" value="ExbD"/>
    <property type="match status" value="1"/>
</dbReference>
<keyword evidence="3" id="KW-1003">Cell membrane</keyword>
<comment type="similarity">
    <text evidence="2 7">Belongs to the ExbD/TolR family.</text>
</comment>
<dbReference type="PATRIC" id="fig|717959.3.peg.1283"/>
<evidence type="ECO:0000256" key="3">
    <source>
        <dbReference type="ARBA" id="ARBA00022475"/>
    </source>
</evidence>
<dbReference type="InterPro" id="IPR008756">
    <property type="entry name" value="Peptidase_M56"/>
</dbReference>
<dbReference type="GO" id="GO:0005886">
    <property type="term" value="C:plasma membrane"/>
    <property type="evidence" value="ECO:0007669"/>
    <property type="project" value="UniProtKB-SubCell"/>
</dbReference>
<evidence type="ECO:0000256" key="7">
    <source>
        <dbReference type="RuleBase" id="RU003879"/>
    </source>
</evidence>
<keyword evidence="7" id="KW-0653">Protein transport</keyword>
<evidence type="ECO:0000313" key="10">
    <source>
        <dbReference type="EMBL" id="CBK64923.1"/>
    </source>
</evidence>
<reference evidence="10 11" key="2">
    <citation type="submission" date="2010-03" db="EMBL/GenBank/DDBJ databases">
        <authorList>
            <person name="Pajon A."/>
        </authorList>
    </citation>
    <scope>NUCLEOTIDE SEQUENCE [LARGE SCALE GENOMIC DNA]</scope>
    <source>
        <strain evidence="10 11">WAL 8301</strain>
    </source>
</reference>
<feature type="domain" description="Peptidase M56" evidence="9">
    <location>
        <begin position="165"/>
        <end position="264"/>
    </location>
</feature>
<keyword evidence="4 7" id="KW-0812">Transmembrane</keyword>
<sequence>MKSPLLYILEVLFCSGLLLAFYRLLLVRKVSFRACRRYLVAAVFLSAVIPALDIPLYPARTVVYPLPLIAAPPAENFVQTTGELPAAVPVVPAGWRRILRPVAVGGGYLTAVFLSLGFLAVRMVGIRRLRRRSRLTDCGAYTLAEHPQIATPFSFLRTVFLGGGYEGRRRMIVLCHEAGHVRHRHSAERIAVELVRSLFWFNPFVWIAGRWLQEVHEWEADRDVLDAGYDLTEYRTVIFHQLFGHNPDIACGLNHSLTKKRFAMMTQFRKRRFAVLRLGAAIPVVAAMMMLCSFTVKTPPPAAGDPDRPTVTVHISSGGKILFNGRPVTVGDLERLIAAEREKLSEADRAQMEVVLRADKDAPMADLADVMDASRRAHAFRLKLTAEASDPGIVRMLPPDPLRLPADSADYALPATNRNDR</sequence>